<dbReference type="KEGG" id="egl:EGR_10811"/>
<dbReference type="Proteomes" id="UP000019149">
    <property type="component" value="Unassembled WGS sequence"/>
</dbReference>
<dbReference type="RefSeq" id="XP_024345532.1">
    <property type="nucleotide sequence ID" value="XM_024500060.1"/>
</dbReference>
<comment type="caution">
    <text evidence="1">The sequence shown here is derived from an EMBL/GenBank/DDBJ whole genome shotgun (WGS) entry which is preliminary data.</text>
</comment>
<evidence type="ECO:0000313" key="1">
    <source>
        <dbReference type="EMBL" id="EUB54336.1"/>
    </source>
</evidence>
<reference evidence="1 2" key="1">
    <citation type="journal article" date="2013" name="Nat. Genet.">
        <title>The genome of the hydatid tapeworm Echinococcus granulosus.</title>
        <authorList>
            <person name="Zheng H."/>
            <person name="Zhang W."/>
            <person name="Zhang L."/>
            <person name="Zhang Z."/>
            <person name="Li J."/>
            <person name="Lu G."/>
            <person name="Zhu Y."/>
            <person name="Wang Y."/>
            <person name="Huang Y."/>
            <person name="Liu J."/>
            <person name="Kang H."/>
            <person name="Chen J."/>
            <person name="Wang L."/>
            <person name="Chen A."/>
            <person name="Yu S."/>
            <person name="Gao Z."/>
            <person name="Jin L."/>
            <person name="Gu W."/>
            <person name="Wang Z."/>
            <person name="Zhao L."/>
            <person name="Shi B."/>
            <person name="Wen H."/>
            <person name="Lin R."/>
            <person name="Jones M.K."/>
            <person name="Brejova B."/>
            <person name="Vinar T."/>
            <person name="Zhao G."/>
            <person name="McManus D.P."/>
            <person name="Chen Z."/>
            <person name="Zhou Y."/>
            <person name="Wang S."/>
        </authorList>
    </citation>
    <scope>NUCLEOTIDE SEQUENCE [LARGE SCALE GENOMIC DNA]</scope>
</reference>
<dbReference type="CTD" id="36346526"/>
<dbReference type="InterPro" id="IPR027417">
    <property type="entry name" value="P-loop_NTPase"/>
</dbReference>
<name>W6U1E9_ECHGR</name>
<protein>
    <submittedName>
        <fullName evidence="1">DNA repair and recombination protein RAD54 and RAD54-like protein</fullName>
    </submittedName>
</protein>
<evidence type="ECO:0000313" key="2">
    <source>
        <dbReference type="Proteomes" id="UP000019149"/>
    </source>
</evidence>
<proteinExistence type="predicted"/>
<dbReference type="EMBL" id="APAU02000274">
    <property type="protein sequence ID" value="EUB54336.1"/>
    <property type="molecule type" value="Genomic_DNA"/>
</dbReference>
<organism evidence="1 2">
    <name type="scientific">Echinococcus granulosus</name>
    <name type="common">Hydatid tapeworm</name>
    <dbReference type="NCBI Taxonomy" id="6210"/>
    <lineage>
        <taxon>Eukaryota</taxon>
        <taxon>Metazoa</taxon>
        <taxon>Spiralia</taxon>
        <taxon>Lophotrochozoa</taxon>
        <taxon>Platyhelminthes</taxon>
        <taxon>Cestoda</taxon>
        <taxon>Eucestoda</taxon>
        <taxon>Cyclophyllidea</taxon>
        <taxon>Taeniidae</taxon>
        <taxon>Echinococcus</taxon>
        <taxon>Echinococcus granulosus group</taxon>
    </lineage>
</organism>
<accession>W6U1E9</accession>
<dbReference type="Gene3D" id="3.40.50.300">
    <property type="entry name" value="P-loop containing nucleotide triphosphate hydrolases"/>
    <property type="match status" value="1"/>
</dbReference>
<gene>
    <name evidence="1" type="ORF">EGR_10811</name>
</gene>
<keyword evidence="2" id="KW-1185">Reference proteome</keyword>
<dbReference type="GeneID" id="36346526"/>
<dbReference type="AlphaFoldDB" id="W6U1E9"/>
<sequence length="156" mass="17707">MSDKFHVLDCLLTTVRTTSSDKTVVILNYAQALDLFENKYDHEYGRLLSPEILFIIARRCACQPQPMCTILIKGVRPGLFHARRMLATTSCGSAASWLLLLVQKSALRESSAQAGASPEVDCNRELSMWDHYYHHIAFEDYVLKVVGDARLIHFIF</sequence>